<evidence type="ECO:0000313" key="2">
    <source>
        <dbReference type="EMBL" id="KKK96594.1"/>
    </source>
</evidence>
<dbReference type="EMBL" id="LAZR01046410">
    <property type="protein sequence ID" value="KKK96594.1"/>
    <property type="molecule type" value="Genomic_DNA"/>
</dbReference>
<sequence>DLVAPYWPAAAGVAALVAIVAAVSRVILVVYRRMRGRAVSRRTTRIIDTVTPILDARLQVVDASILNMRLELGETKQVVDQVKAIVSDGLTDDVAYLRDRVDRIYDHLIP</sequence>
<protein>
    <submittedName>
        <fullName evidence="2">Uncharacterized protein</fullName>
    </submittedName>
</protein>
<gene>
    <name evidence="2" type="ORF">LCGC14_2661170</name>
</gene>
<name>A0A0F9C217_9ZZZZ</name>
<feature type="transmembrane region" description="Helical" evidence="1">
    <location>
        <begin position="6"/>
        <end position="31"/>
    </location>
</feature>
<keyword evidence="1" id="KW-1133">Transmembrane helix</keyword>
<reference evidence="2" key="1">
    <citation type="journal article" date="2015" name="Nature">
        <title>Complex archaea that bridge the gap between prokaryotes and eukaryotes.</title>
        <authorList>
            <person name="Spang A."/>
            <person name="Saw J.H."/>
            <person name="Jorgensen S.L."/>
            <person name="Zaremba-Niedzwiedzka K."/>
            <person name="Martijn J."/>
            <person name="Lind A.E."/>
            <person name="van Eijk R."/>
            <person name="Schleper C."/>
            <person name="Guy L."/>
            <person name="Ettema T.J."/>
        </authorList>
    </citation>
    <scope>NUCLEOTIDE SEQUENCE</scope>
</reference>
<keyword evidence="1" id="KW-0472">Membrane</keyword>
<accession>A0A0F9C217</accession>
<dbReference type="AlphaFoldDB" id="A0A0F9C217"/>
<proteinExistence type="predicted"/>
<keyword evidence="1" id="KW-0812">Transmembrane</keyword>
<evidence type="ECO:0000256" key="1">
    <source>
        <dbReference type="SAM" id="Phobius"/>
    </source>
</evidence>
<comment type="caution">
    <text evidence="2">The sequence shown here is derived from an EMBL/GenBank/DDBJ whole genome shotgun (WGS) entry which is preliminary data.</text>
</comment>
<organism evidence="2">
    <name type="scientific">marine sediment metagenome</name>
    <dbReference type="NCBI Taxonomy" id="412755"/>
    <lineage>
        <taxon>unclassified sequences</taxon>
        <taxon>metagenomes</taxon>
        <taxon>ecological metagenomes</taxon>
    </lineage>
</organism>
<feature type="non-terminal residue" evidence="2">
    <location>
        <position position="1"/>
    </location>
</feature>